<proteinExistence type="predicted"/>
<dbReference type="EMBL" id="CP030057">
    <property type="protein sequence ID" value="QOZ57850.1"/>
    <property type="molecule type" value="Genomic_DNA"/>
</dbReference>
<dbReference type="Proteomes" id="UP000593880">
    <property type="component" value="Chromosome"/>
</dbReference>
<organism evidence="2 3">
    <name type="scientific">Bradyrhizobium guangdongense</name>
    <dbReference type="NCBI Taxonomy" id="1325090"/>
    <lineage>
        <taxon>Bacteria</taxon>
        <taxon>Pseudomonadati</taxon>
        <taxon>Pseudomonadota</taxon>
        <taxon>Alphaproteobacteria</taxon>
        <taxon>Hyphomicrobiales</taxon>
        <taxon>Nitrobacteraceae</taxon>
        <taxon>Bradyrhizobium</taxon>
    </lineage>
</organism>
<feature type="region of interest" description="Disordered" evidence="1">
    <location>
        <begin position="35"/>
        <end position="62"/>
    </location>
</feature>
<feature type="compositionally biased region" description="Basic residues" evidence="1">
    <location>
        <begin position="53"/>
        <end position="62"/>
    </location>
</feature>
<keyword evidence="3" id="KW-1185">Reference proteome</keyword>
<accession>A0ABX6U959</accession>
<protein>
    <submittedName>
        <fullName evidence="2">Uncharacterized protein</fullName>
    </submittedName>
</protein>
<evidence type="ECO:0000313" key="2">
    <source>
        <dbReference type="EMBL" id="QOZ57850.1"/>
    </source>
</evidence>
<gene>
    <name evidence="2" type="ORF">XH86_03110</name>
</gene>
<evidence type="ECO:0000256" key="1">
    <source>
        <dbReference type="SAM" id="MobiDB-lite"/>
    </source>
</evidence>
<reference evidence="2 3" key="1">
    <citation type="submission" date="2018-06" db="EMBL/GenBank/DDBJ databases">
        <title>Comparative genomics of rhizobia nodulating Arachis hypogaea in China.</title>
        <authorList>
            <person name="Li Y."/>
        </authorList>
    </citation>
    <scope>NUCLEOTIDE SEQUENCE [LARGE SCALE GENOMIC DNA]</scope>
    <source>
        <strain evidence="2 3">CCBAU 51658</strain>
    </source>
</reference>
<sequence>MGLFREIDAGCPLSANPFDSSSILIRLHAIPNLTKSAQETPLVRRPKTPSSAHAKRVPRHVA</sequence>
<name>A0ABX6U959_9BRAD</name>
<evidence type="ECO:0000313" key="3">
    <source>
        <dbReference type="Proteomes" id="UP000593880"/>
    </source>
</evidence>